<evidence type="ECO:0000256" key="3">
    <source>
        <dbReference type="ARBA" id="ARBA00023274"/>
    </source>
</evidence>
<comment type="similarity">
    <text evidence="1 4 5">Belongs to the bacterial ribosomal protein bL17 family.</text>
</comment>
<feature type="region of interest" description="Disordered" evidence="6">
    <location>
        <begin position="140"/>
        <end position="209"/>
    </location>
</feature>
<dbReference type="HAMAP" id="MF_01368">
    <property type="entry name" value="Ribosomal_bL17"/>
    <property type="match status" value="1"/>
</dbReference>
<gene>
    <name evidence="4" type="primary">rplQ</name>
    <name evidence="7" type="ORF">FVE67_02385</name>
</gene>
<accession>A0A6H1WR97</accession>
<dbReference type="KEGG" id="tmai:FVE67_02385"/>
<comment type="subunit">
    <text evidence="4">Part of the 50S ribosomal subunit. Contacts protein L32.</text>
</comment>
<dbReference type="FunFam" id="3.90.1030.10:FF:000001">
    <property type="entry name" value="50S ribosomal protein L17"/>
    <property type="match status" value="1"/>
</dbReference>
<reference evidence="7 8" key="1">
    <citation type="submission" date="2019-08" db="EMBL/GenBank/DDBJ databases">
        <title>Complete genome sequence of Thermosulfurimonas marina SU872T, an anaerobic thermophilic chemolithoautotrophic bacterium isolated from a shallow marine hydrothermal vent.</title>
        <authorList>
            <person name="Allioux M."/>
            <person name="Jebbar M."/>
            <person name="Slobodkina G."/>
            <person name="Slobodkin A."/>
            <person name="Moalic Y."/>
            <person name="Frolova A."/>
            <person name="Shao Z."/>
            <person name="Alain K."/>
        </authorList>
    </citation>
    <scope>NUCLEOTIDE SEQUENCE [LARGE SCALE GENOMIC DNA]</scope>
    <source>
        <strain evidence="7 8">SU872</strain>
    </source>
</reference>
<organism evidence="7 8">
    <name type="scientific">Thermosulfurimonas marina</name>
    <dbReference type="NCBI Taxonomy" id="2047767"/>
    <lineage>
        <taxon>Bacteria</taxon>
        <taxon>Pseudomonadati</taxon>
        <taxon>Thermodesulfobacteriota</taxon>
        <taxon>Thermodesulfobacteria</taxon>
        <taxon>Thermodesulfobacteriales</taxon>
        <taxon>Thermodesulfobacteriaceae</taxon>
        <taxon>Thermosulfurimonas</taxon>
    </lineage>
</organism>
<dbReference type="SUPFAM" id="SSF64263">
    <property type="entry name" value="Prokaryotic ribosomal protein L17"/>
    <property type="match status" value="1"/>
</dbReference>
<dbReference type="GO" id="GO:0022625">
    <property type="term" value="C:cytosolic large ribosomal subunit"/>
    <property type="evidence" value="ECO:0007669"/>
    <property type="project" value="TreeGrafter"/>
</dbReference>
<evidence type="ECO:0000256" key="5">
    <source>
        <dbReference type="RuleBase" id="RU000660"/>
    </source>
</evidence>
<dbReference type="Proteomes" id="UP000501253">
    <property type="component" value="Chromosome"/>
</dbReference>
<dbReference type="RefSeq" id="WP_168719074.1">
    <property type="nucleotide sequence ID" value="NZ_CP042909.1"/>
</dbReference>
<feature type="compositionally biased region" description="Low complexity" evidence="6">
    <location>
        <begin position="152"/>
        <end position="167"/>
    </location>
</feature>
<dbReference type="NCBIfam" id="TIGR00059">
    <property type="entry name" value="L17"/>
    <property type="match status" value="1"/>
</dbReference>
<feature type="compositionally biased region" description="Basic and acidic residues" evidence="6">
    <location>
        <begin position="193"/>
        <end position="209"/>
    </location>
</feature>
<keyword evidence="2 4" id="KW-0689">Ribosomal protein</keyword>
<keyword evidence="8" id="KW-1185">Reference proteome</keyword>
<dbReference type="Gene3D" id="3.90.1030.10">
    <property type="entry name" value="Ribosomal protein L17"/>
    <property type="match status" value="1"/>
</dbReference>
<dbReference type="GO" id="GO:0003735">
    <property type="term" value="F:structural constituent of ribosome"/>
    <property type="evidence" value="ECO:0007669"/>
    <property type="project" value="InterPro"/>
</dbReference>
<dbReference type="PROSITE" id="PS01167">
    <property type="entry name" value="RIBOSOMAL_L17"/>
    <property type="match status" value="1"/>
</dbReference>
<keyword evidence="3 4" id="KW-0687">Ribonucleoprotein</keyword>
<dbReference type="AlphaFoldDB" id="A0A6H1WR97"/>
<evidence type="ECO:0000256" key="4">
    <source>
        <dbReference type="HAMAP-Rule" id="MF_01368"/>
    </source>
</evidence>
<dbReference type="InterPro" id="IPR000456">
    <property type="entry name" value="Ribosomal_bL17"/>
</dbReference>
<evidence type="ECO:0000256" key="2">
    <source>
        <dbReference type="ARBA" id="ARBA00022980"/>
    </source>
</evidence>
<evidence type="ECO:0000313" key="8">
    <source>
        <dbReference type="Proteomes" id="UP000501253"/>
    </source>
</evidence>
<feature type="compositionally biased region" description="Basic and acidic residues" evidence="6">
    <location>
        <begin position="140"/>
        <end position="150"/>
    </location>
</feature>
<sequence length="209" mass="23516">MRHRKRSRRLVTKWEHRVSLMRNQVTDLLRHGRITTTLAKAKELRRVADRMITLAKRGDLASRRRALAFIRDKAVVRKLFTELREKYMDRPGGYTRIVKIGPRRGDAAMMAIVELVEEKLQHKRSRRKIEAERKAEKEIERALGRGKEAEEVSTSGEGEASGVAEGPESPPAQEASGEVEAQEVSSAGGPEAAEEKEPPSESPPEEKSS</sequence>
<dbReference type="PANTHER" id="PTHR14413">
    <property type="entry name" value="RIBOSOMAL PROTEIN L17"/>
    <property type="match status" value="1"/>
</dbReference>
<dbReference type="Pfam" id="PF01196">
    <property type="entry name" value="Ribosomal_L17"/>
    <property type="match status" value="1"/>
</dbReference>
<dbReference type="InterPro" id="IPR036373">
    <property type="entry name" value="Ribosomal_bL17_sf"/>
</dbReference>
<name>A0A6H1WR97_9BACT</name>
<proteinExistence type="inferred from homology"/>
<evidence type="ECO:0000256" key="1">
    <source>
        <dbReference type="ARBA" id="ARBA00008777"/>
    </source>
</evidence>
<dbReference type="GO" id="GO:0006412">
    <property type="term" value="P:translation"/>
    <property type="evidence" value="ECO:0007669"/>
    <property type="project" value="UniProtKB-UniRule"/>
</dbReference>
<protein>
    <recommendedName>
        <fullName evidence="4">Large ribosomal subunit protein bL17</fullName>
    </recommendedName>
</protein>
<dbReference type="PANTHER" id="PTHR14413:SF16">
    <property type="entry name" value="LARGE RIBOSOMAL SUBUNIT PROTEIN BL17M"/>
    <property type="match status" value="1"/>
</dbReference>
<dbReference type="EMBL" id="CP042909">
    <property type="protein sequence ID" value="QJA05713.1"/>
    <property type="molecule type" value="Genomic_DNA"/>
</dbReference>
<dbReference type="InterPro" id="IPR047859">
    <property type="entry name" value="Ribosomal_bL17_CS"/>
</dbReference>
<evidence type="ECO:0000313" key="7">
    <source>
        <dbReference type="EMBL" id="QJA05713.1"/>
    </source>
</evidence>
<evidence type="ECO:0000256" key="6">
    <source>
        <dbReference type="SAM" id="MobiDB-lite"/>
    </source>
</evidence>